<feature type="domain" description="DinB-like" evidence="1">
    <location>
        <begin position="23"/>
        <end position="182"/>
    </location>
</feature>
<evidence type="ECO:0000259" key="1">
    <source>
        <dbReference type="Pfam" id="PF12867"/>
    </source>
</evidence>
<proteinExistence type="predicted"/>
<keyword evidence="3" id="KW-1185">Reference proteome</keyword>
<dbReference type="Pfam" id="PF12867">
    <property type="entry name" value="DinB_2"/>
    <property type="match status" value="1"/>
</dbReference>
<comment type="caution">
    <text evidence="2">The sequence shown here is derived from an EMBL/GenBank/DDBJ whole genome shotgun (WGS) entry which is preliminary data.</text>
</comment>
<accession>A0A2A8D056</accession>
<reference evidence="2 3" key="1">
    <citation type="submission" date="2017-10" db="EMBL/GenBank/DDBJ databases">
        <title>Draft genome of Longibacter Salinarum.</title>
        <authorList>
            <person name="Goh K.M."/>
            <person name="Shamsir M.S."/>
            <person name="Lim S.W."/>
        </authorList>
    </citation>
    <scope>NUCLEOTIDE SEQUENCE [LARGE SCALE GENOMIC DNA]</scope>
    <source>
        <strain evidence="2 3">KCTC 52045</strain>
    </source>
</reference>
<dbReference type="InterPro" id="IPR024775">
    <property type="entry name" value="DinB-like"/>
</dbReference>
<dbReference type="RefSeq" id="WP_098074493.1">
    <property type="nucleotide sequence ID" value="NZ_PDEQ01000002.1"/>
</dbReference>
<dbReference type="Proteomes" id="UP000220102">
    <property type="component" value="Unassembled WGS sequence"/>
</dbReference>
<organism evidence="2 3">
    <name type="scientific">Longibacter salinarum</name>
    <dbReference type="NCBI Taxonomy" id="1850348"/>
    <lineage>
        <taxon>Bacteria</taxon>
        <taxon>Pseudomonadati</taxon>
        <taxon>Rhodothermota</taxon>
        <taxon>Rhodothermia</taxon>
        <taxon>Rhodothermales</taxon>
        <taxon>Salisaetaceae</taxon>
        <taxon>Longibacter</taxon>
    </lineage>
</organism>
<dbReference type="AlphaFoldDB" id="A0A2A8D056"/>
<dbReference type="EMBL" id="PDEQ01000002">
    <property type="protein sequence ID" value="PEN14315.1"/>
    <property type="molecule type" value="Genomic_DNA"/>
</dbReference>
<dbReference type="OrthoDB" id="1524454at2"/>
<evidence type="ECO:0000313" key="3">
    <source>
        <dbReference type="Proteomes" id="UP000220102"/>
    </source>
</evidence>
<dbReference type="SUPFAM" id="SSF109854">
    <property type="entry name" value="DinB/YfiT-like putative metalloenzymes"/>
    <property type="match status" value="1"/>
</dbReference>
<dbReference type="Gene3D" id="1.20.120.450">
    <property type="entry name" value="dinb family like domain"/>
    <property type="match status" value="1"/>
</dbReference>
<gene>
    <name evidence="2" type="ORF">CRI94_04560</name>
</gene>
<sequence length="192" mass="21202">MPSPDIASPQIERYLQGFRDIKSNAEALVHGTDDEILNTPPAPDAWSAIQCFDHLNTAGWLLLARMERSINDAEENGPYGEGPFEYGFVSRMMIRLMQPSSRLSIPAPASYAPDAHNTLEPHAVTTEFLQLQDDLIHCCERSTGLDLRNVRVASPAVPIVSISLGAWYEATIAHEERHLAQARNAVRAAIDV</sequence>
<protein>
    <recommendedName>
        <fullName evidence="1">DinB-like domain-containing protein</fullName>
    </recommendedName>
</protein>
<name>A0A2A8D056_9BACT</name>
<evidence type="ECO:0000313" key="2">
    <source>
        <dbReference type="EMBL" id="PEN14315.1"/>
    </source>
</evidence>
<dbReference type="InterPro" id="IPR034660">
    <property type="entry name" value="DinB/YfiT-like"/>
</dbReference>